<keyword evidence="2" id="KW-1133">Transmembrane helix</keyword>
<accession>A0ABP4WZV7</accession>
<dbReference type="Pfam" id="PF08044">
    <property type="entry name" value="DUF1707"/>
    <property type="match status" value="1"/>
</dbReference>
<keyword evidence="2" id="KW-0812">Transmembrane</keyword>
<evidence type="ECO:0000256" key="1">
    <source>
        <dbReference type="SAM" id="MobiDB-lite"/>
    </source>
</evidence>
<comment type="caution">
    <text evidence="4">The sequence shown here is derived from an EMBL/GenBank/DDBJ whole genome shotgun (WGS) entry which is preliminary data.</text>
</comment>
<gene>
    <name evidence="4" type="ORF">GCM10009681_41750</name>
</gene>
<keyword evidence="5" id="KW-1185">Reference proteome</keyword>
<feature type="compositionally biased region" description="Gly residues" evidence="1">
    <location>
        <begin position="98"/>
        <end position="114"/>
    </location>
</feature>
<feature type="transmembrane region" description="Helical" evidence="2">
    <location>
        <begin position="164"/>
        <end position="185"/>
    </location>
</feature>
<evidence type="ECO:0000313" key="4">
    <source>
        <dbReference type="EMBL" id="GAA1766315.1"/>
    </source>
</evidence>
<keyword evidence="2" id="KW-0472">Membrane</keyword>
<organism evidence="4 5">
    <name type="scientific">Luedemannella helvata</name>
    <dbReference type="NCBI Taxonomy" id="349315"/>
    <lineage>
        <taxon>Bacteria</taxon>
        <taxon>Bacillati</taxon>
        <taxon>Actinomycetota</taxon>
        <taxon>Actinomycetes</taxon>
        <taxon>Micromonosporales</taxon>
        <taxon>Micromonosporaceae</taxon>
        <taxon>Luedemannella</taxon>
    </lineage>
</organism>
<evidence type="ECO:0000313" key="5">
    <source>
        <dbReference type="Proteomes" id="UP001500655"/>
    </source>
</evidence>
<feature type="transmembrane region" description="Helical" evidence="2">
    <location>
        <begin position="139"/>
        <end position="158"/>
    </location>
</feature>
<dbReference type="EMBL" id="BAAALS010000022">
    <property type="protein sequence ID" value="GAA1766315.1"/>
    <property type="molecule type" value="Genomic_DNA"/>
</dbReference>
<feature type="region of interest" description="Disordered" evidence="1">
    <location>
        <begin position="98"/>
        <end position="127"/>
    </location>
</feature>
<feature type="domain" description="DUF1707" evidence="3">
    <location>
        <begin position="1"/>
        <end position="53"/>
    </location>
</feature>
<reference evidence="5" key="1">
    <citation type="journal article" date="2019" name="Int. J. Syst. Evol. Microbiol.">
        <title>The Global Catalogue of Microorganisms (GCM) 10K type strain sequencing project: providing services to taxonomists for standard genome sequencing and annotation.</title>
        <authorList>
            <consortium name="The Broad Institute Genomics Platform"/>
            <consortium name="The Broad Institute Genome Sequencing Center for Infectious Disease"/>
            <person name="Wu L."/>
            <person name="Ma J."/>
        </authorList>
    </citation>
    <scope>NUCLEOTIDE SEQUENCE [LARGE SCALE GENOMIC DNA]</scope>
    <source>
        <strain evidence="5">JCM 13249</strain>
    </source>
</reference>
<proteinExistence type="predicted"/>
<evidence type="ECO:0000256" key="2">
    <source>
        <dbReference type="SAM" id="Phobius"/>
    </source>
</evidence>
<name>A0ABP4WZV7_9ACTN</name>
<protein>
    <recommendedName>
        <fullName evidence="3">DUF1707 domain-containing protein</fullName>
    </recommendedName>
</protein>
<evidence type="ECO:0000259" key="3">
    <source>
        <dbReference type="Pfam" id="PF08044"/>
    </source>
</evidence>
<dbReference type="Proteomes" id="UP001500655">
    <property type="component" value="Unassembled WGS sequence"/>
</dbReference>
<dbReference type="InterPro" id="IPR012551">
    <property type="entry name" value="DUF1707_SHOCT-like"/>
</dbReference>
<sequence length="204" mass="21558">MRASDGEREEYAAVVREAVGDGRLTMEEGEERQVSVYRAKFRDELPPLVADLPGRGVLGRALDAGMGPGGAFGRGAWGRGGWAHGGPGWRHGGSGGWAPGGWGHGGGGHGGWGPPGAAEAGDEGAPDPATVKRWARARFVRHVMFALILSAVLVTIWAVTGAHFFWPVIPLAILAIGLIKHAVWLRWAGTRGAWRPGAAWPRHC</sequence>